<evidence type="ECO:0000313" key="2">
    <source>
        <dbReference type="Proteomes" id="UP000064967"/>
    </source>
</evidence>
<reference evidence="1 2" key="1">
    <citation type="submission" date="2015-08" db="EMBL/GenBank/DDBJ databases">
        <authorList>
            <person name="Babu N.S."/>
            <person name="Beckwith C.J."/>
            <person name="Beseler K.G."/>
            <person name="Brison A."/>
            <person name="Carone J.V."/>
            <person name="Caskin T.P."/>
            <person name="Diamond M."/>
            <person name="Durham M.E."/>
            <person name="Foxe J.M."/>
            <person name="Go M."/>
            <person name="Henderson B.A."/>
            <person name="Jones I.B."/>
            <person name="McGettigan J.A."/>
            <person name="Micheletti S.J."/>
            <person name="Nasrallah M.E."/>
            <person name="Ortiz D."/>
            <person name="Piller C.R."/>
            <person name="Privatt S.R."/>
            <person name="Schneider S.L."/>
            <person name="Sharp S."/>
            <person name="Smith T.C."/>
            <person name="Stanton J.D."/>
            <person name="Ullery H.E."/>
            <person name="Wilson R.J."/>
            <person name="Serrano M.G."/>
            <person name="Buck G."/>
            <person name="Lee V."/>
            <person name="Wang Y."/>
            <person name="Carvalho R."/>
            <person name="Voegtly L."/>
            <person name="Shi R."/>
            <person name="Duckworth R."/>
            <person name="Johnson A."/>
            <person name="Loviza R."/>
            <person name="Walstead R."/>
            <person name="Shah Z."/>
            <person name="Kiflezghi M."/>
            <person name="Wade K."/>
            <person name="Ball S.L."/>
            <person name="Bradley K.W."/>
            <person name="Asai D.J."/>
            <person name="Bowman C.A."/>
            <person name="Russell D.A."/>
            <person name="Pope W.H."/>
            <person name="Jacobs-Sera D."/>
            <person name="Hendrix R.W."/>
            <person name="Hatfull G.F."/>
        </authorList>
    </citation>
    <scope>NUCLEOTIDE SEQUENCE [LARGE SCALE GENOMIC DNA]</scope>
    <source>
        <strain evidence="1 2">DSM 27648</strain>
    </source>
</reference>
<dbReference type="STRING" id="1391654.AKJ09_08302"/>
<proteinExistence type="predicted"/>
<name>A0A0K1Q7D1_9BACT</name>
<evidence type="ECO:0000313" key="1">
    <source>
        <dbReference type="EMBL" id="AKV01639.1"/>
    </source>
</evidence>
<dbReference type="KEGG" id="llu:AKJ09_08302"/>
<sequence>MRSDFAKSGIPMCLVAYGHGSNLDLTDQRMERILRAGMPSGLNVAVAPRRTIADVVARYFRHEVVVDREFDRHFVVYGDHGLARTVFTPVRDVLLECREELFGLSLRAGAASLAWESRVIPKTVLLPDWAVEAVTAVVETVRTA</sequence>
<keyword evidence="2" id="KW-1185">Reference proteome</keyword>
<accession>A0A0K1Q7D1</accession>
<gene>
    <name evidence="1" type="ORF">AKJ09_08302</name>
</gene>
<organism evidence="1 2">
    <name type="scientific">Labilithrix luteola</name>
    <dbReference type="NCBI Taxonomy" id="1391654"/>
    <lineage>
        <taxon>Bacteria</taxon>
        <taxon>Pseudomonadati</taxon>
        <taxon>Myxococcota</taxon>
        <taxon>Polyangia</taxon>
        <taxon>Polyangiales</taxon>
        <taxon>Labilitrichaceae</taxon>
        <taxon>Labilithrix</taxon>
    </lineage>
</organism>
<dbReference type="Proteomes" id="UP000064967">
    <property type="component" value="Chromosome"/>
</dbReference>
<dbReference type="AlphaFoldDB" id="A0A0K1Q7D1"/>
<dbReference type="EMBL" id="CP012333">
    <property type="protein sequence ID" value="AKV01639.1"/>
    <property type="molecule type" value="Genomic_DNA"/>
</dbReference>
<protein>
    <submittedName>
        <fullName evidence="1">Uncharacterized protein</fullName>
    </submittedName>
</protein>